<dbReference type="HOGENOM" id="CLU_403040_0_0_1"/>
<evidence type="ECO:0000256" key="1">
    <source>
        <dbReference type="SAM" id="MobiDB-lite"/>
    </source>
</evidence>
<sequence>MDFPATGQSPQMTGQFSITSPDQFPHLYHPKSASKLDINLPSVLMEINKSDYNRPEDKETDAVKSTINNSEENNTKVKYSDMLKGDNSYIDKRNTLEPIAIKPVSFVNGIPRVTWTEEEVEKMNIMENLQLAIVGKFSYGWPELEELRIQIPKQCGIKGDCRIGLLRNRHILIRLNRMEDFVNIMAKNVYYIMAKDGYAYQMRPLIYDSKFKPEEETTQAMAWISFPDLLPTFFGKESLFSIAAAVGKPIHLHKATINKTRPSCARVKVQVDLAADLPRQVEIEVVDNKHNMVRMVAITVQYDVLPKYCKTCKLQGHSEVECRVIHPELRELFESKQIKEDQNADEEEPGEGKQKKVRRGKFQYMRWNPTKRRFKKDMNTGEYLLDVGQDQPEAAKGIHLNNNFSTLQEQGEEGTMIDSDDQYNTREENHTKGNEEFTTIQESHINNKSQMIIYKPQEMISVVEQQLRSTVVRDQQVPVVVNSELIDKAVNDVEDVMSNTLRAQADIVERSVTSGTENEQQRRELILSLPNAKYPEPIQMYDEMDGNGISSYPSRSIAHHVLQQGDNMHTLTKPQTLIPCTKTRPISNLHELVSHQMQQTEISDDKEHESMKKVEDREEQANHGIEMQVHQEADLAPQSSTKNNNSRNKVENKPTRVNPKRSGKATFK</sequence>
<organism evidence="3 4">
    <name type="scientific">Solanum tuberosum</name>
    <name type="common">Potato</name>
    <dbReference type="NCBI Taxonomy" id="4113"/>
    <lineage>
        <taxon>Eukaryota</taxon>
        <taxon>Viridiplantae</taxon>
        <taxon>Streptophyta</taxon>
        <taxon>Embryophyta</taxon>
        <taxon>Tracheophyta</taxon>
        <taxon>Spermatophyta</taxon>
        <taxon>Magnoliopsida</taxon>
        <taxon>eudicotyledons</taxon>
        <taxon>Gunneridae</taxon>
        <taxon>Pentapetalae</taxon>
        <taxon>asterids</taxon>
        <taxon>lamiids</taxon>
        <taxon>Solanales</taxon>
        <taxon>Solanaceae</taxon>
        <taxon>Solanoideae</taxon>
        <taxon>Solaneae</taxon>
        <taxon>Solanum</taxon>
    </lineage>
</organism>
<dbReference type="PANTHER" id="PTHR31286">
    <property type="entry name" value="GLYCINE-RICH CELL WALL STRUCTURAL PROTEIN 1.8-LIKE"/>
    <property type="match status" value="1"/>
</dbReference>
<feature type="region of interest" description="Disordered" evidence="1">
    <location>
        <begin position="335"/>
        <end position="359"/>
    </location>
</feature>
<dbReference type="InterPro" id="IPR025558">
    <property type="entry name" value="DUF4283"/>
</dbReference>
<evidence type="ECO:0000259" key="2">
    <source>
        <dbReference type="Pfam" id="PF14111"/>
    </source>
</evidence>
<evidence type="ECO:0000313" key="3">
    <source>
        <dbReference type="EnsemblPlants" id="PGSC0003DMT400090649"/>
    </source>
</evidence>
<feature type="compositionally biased region" description="Basic residues" evidence="1">
    <location>
        <begin position="658"/>
        <end position="668"/>
    </location>
</feature>
<protein>
    <recommendedName>
        <fullName evidence="2">DUF4283 domain-containing protein</fullName>
    </recommendedName>
</protein>
<feature type="region of interest" description="Disordered" evidence="1">
    <location>
        <begin position="597"/>
        <end position="668"/>
    </location>
</feature>
<dbReference type="PaxDb" id="4113-PGSC0003DMT400090649"/>
<feature type="compositionally biased region" description="Basic and acidic residues" evidence="1">
    <location>
        <begin position="603"/>
        <end position="621"/>
    </location>
</feature>
<dbReference type="Gramene" id="PGSC0003DMT400090649">
    <property type="protein sequence ID" value="PGSC0003DMT400090649"/>
    <property type="gene ID" value="PGSC0003DMG400040220"/>
</dbReference>
<dbReference type="AlphaFoldDB" id="M1DKV4"/>
<dbReference type="InParanoid" id="M1DKV4"/>
<feature type="domain" description="DUF4283" evidence="2">
    <location>
        <begin position="126"/>
        <end position="215"/>
    </location>
</feature>
<dbReference type="eggNOG" id="KOG1075">
    <property type="taxonomic scope" value="Eukaryota"/>
</dbReference>
<reference evidence="3" key="2">
    <citation type="submission" date="2015-06" db="UniProtKB">
        <authorList>
            <consortium name="EnsemblPlants"/>
        </authorList>
    </citation>
    <scope>IDENTIFICATION</scope>
    <source>
        <strain evidence="3">DM1-3 516 R44</strain>
    </source>
</reference>
<keyword evidence="4" id="KW-1185">Reference proteome</keyword>
<accession>M1DKV4</accession>
<dbReference type="OMA" id="EVECRVI"/>
<dbReference type="PANTHER" id="PTHR31286:SF79">
    <property type="entry name" value="N-6 ADENINE-SPECIFIC DNA METHYLASE"/>
    <property type="match status" value="1"/>
</dbReference>
<proteinExistence type="predicted"/>
<feature type="region of interest" description="Disordered" evidence="1">
    <location>
        <begin position="1"/>
        <end position="24"/>
    </location>
</feature>
<feature type="compositionally biased region" description="Polar residues" evidence="1">
    <location>
        <begin position="637"/>
        <end position="647"/>
    </location>
</feature>
<name>M1DKV4_SOLTU</name>
<dbReference type="InterPro" id="IPR040256">
    <property type="entry name" value="At4g02000-like"/>
</dbReference>
<feature type="compositionally biased region" description="Polar residues" evidence="1">
    <location>
        <begin position="1"/>
        <end position="22"/>
    </location>
</feature>
<dbReference type="Pfam" id="PF14111">
    <property type="entry name" value="DUF4283"/>
    <property type="match status" value="1"/>
</dbReference>
<evidence type="ECO:0000313" key="4">
    <source>
        <dbReference type="Proteomes" id="UP000011115"/>
    </source>
</evidence>
<reference evidence="4" key="1">
    <citation type="journal article" date="2011" name="Nature">
        <title>Genome sequence and analysis of the tuber crop potato.</title>
        <authorList>
            <consortium name="The Potato Genome Sequencing Consortium"/>
        </authorList>
    </citation>
    <scope>NUCLEOTIDE SEQUENCE [LARGE SCALE GENOMIC DNA]</scope>
    <source>
        <strain evidence="4">cv. DM1-3 516 R44</strain>
    </source>
</reference>
<dbReference type="EnsemblPlants" id="PGSC0003DMT400090649">
    <property type="protein sequence ID" value="PGSC0003DMT400090649"/>
    <property type="gene ID" value="PGSC0003DMG400040220"/>
</dbReference>
<dbReference type="Proteomes" id="UP000011115">
    <property type="component" value="Unassembled WGS sequence"/>
</dbReference>